<reference evidence="2 3" key="1">
    <citation type="journal article" date="2014" name="PLoS ONE">
        <title>Global Analysis of Gene Expression Profiles in Physic Nut (Jatropha curcas L.) Seedlings Exposed to Salt Stress.</title>
        <authorList>
            <person name="Zhang L."/>
            <person name="Zhang C."/>
            <person name="Wu P."/>
            <person name="Chen Y."/>
            <person name="Li M."/>
            <person name="Jiang H."/>
            <person name="Wu G."/>
        </authorList>
    </citation>
    <scope>NUCLEOTIDE SEQUENCE [LARGE SCALE GENOMIC DNA]</scope>
    <source>
        <strain evidence="3">cv. GZQX0401</strain>
        <tissue evidence="2">Young leaves</tissue>
    </source>
</reference>
<accession>A0A067JVY5</accession>
<dbReference type="EMBL" id="KK914783">
    <property type="protein sequence ID" value="KDP28057.1"/>
    <property type="molecule type" value="Genomic_DNA"/>
</dbReference>
<evidence type="ECO:0000313" key="2">
    <source>
        <dbReference type="EMBL" id="KDP28057.1"/>
    </source>
</evidence>
<organism evidence="2 3">
    <name type="scientific">Jatropha curcas</name>
    <name type="common">Barbados nut</name>
    <dbReference type="NCBI Taxonomy" id="180498"/>
    <lineage>
        <taxon>Eukaryota</taxon>
        <taxon>Viridiplantae</taxon>
        <taxon>Streptophyta</taxon>
        <taxon>Embryophyta</taxon>
        <taxon>Tracheophyta</taxon>
        <taxon>Spermatophyta</taxon>
        <taxon>Magnoliopsida</taxon>
        <taxon>eudicotyledons</taxon>
        <taxon>Gunneridae</taxon>
        <taxon>Pentapetalae</taxon>
        <taxon>rosids</taxon>
        <taxon>fabids</taxon>
        <taxon>Malpighiales</taxon>
        <taxon>Euphorbiaceae</taxon>
        <taxon>Crotonoideae</taxon>
        <taxon>Jatropheae</taxon>
        <taxon>Jatropha</taxon>
    </lineage>
</organism>
<proteinExistence type="predicted"/>
<sequence length="90" mass="10189">MVLWRSVMRKKRGTLKSHDPRPEFGDVETSLTEMIDREDQFEDNDTPLRNSKMGRRSSVGGAAALDATMEKLASESETFRHFLSTDISAL</sequence>
<feature type="region of interest" description="Disordered" evidence="1">
    <location>
        <begin position="11"/>
        <end position="58"/>
    </location>
</feature>
<name>A0A067JVY5_JATCU</name>
<gene>
    <name evidence="2" type="ORF">JCGZ_19465</name>
</gene>
<protein>
    <submittedName>
        <fullName evidence="2">Uncharacterized protein</fullName>
    </submittedName>
</protein>
<dbReference type="AlphaFoldDB" id="A0A067JVY5"/>
<evidence type="ECO:0000256" key="1">
    <source>
        <dbReference type="SAM" id="MobiDB-lite"/>
    </source>
</evidence>
<evidence type="ECO:0000313" key="3">
    <source>
        <dbReference type="Proteomes" id="UP000027138"/>
    </source>
</evidence>
<dbReference type="Proteomes" id="UP000027138">
    <property type="component" value="Unassembled WGS sequence"/>
</dbReference>
<keyword evidence="3" id="KW-1185">Reference proteome</keyword>